<dbReference type="InterPro" id="IPR050910">
    <property type="entry name" value="JMJD6_ArgDemeth/LysHydrox"/>
</dbReference>
<evidence type="ECO:0000256" key="2">
    <source>
        <dbReference type="ARBA" id="ARBA00047762"/>
    </source>
</evidence>
<dbReference type="Proteomes" id="UP001196413">
    <property type="component" value="Unassembled WGS sequence"/>
</dbReference>
<dbReference type="GO" id="GO:0045905">
    <property type="term" value="P:positive regulation of translational termination"/>
    <property type="evidence" value="ECO:0007669"/>
    <property type="project" value="TreeGrafter"/>
</dbReference>
<evidence type="ECO:0000313" key="5">
    <source>
        <dbReference type="EMBL" id="KAJ1350468.1"/>
    </source>
</evidence>
<dbReference type="Pfam" id="PF02373">
    <property type="entry name" value="JmjC"/>
    <property type="match status" value="1"/>
</dbReference>
<dbReference type="GO" id="GO:0043565">
    <property type="term" value="F:sequence-specific DNA binding"/>
    <property type="evidence" value="ECO:0007669"/>
    <property type="project" value="TreeGrafter"/>
</dbReference>
<dbReference type="PANTHER" id="PTHR12480">
    <property type="entry name" value="ARGININE DEMETHYLASE AND LYSYL-HYDROXYLASE JMJD"/>
    <property type="match status" value="1"/>
</dbReference>
<sequence length="217" mass="24953">MSSHSWSANICGRKLWYFVPAGKENLFIVKGNLVEDIRPHKDLWHEANLMILVQNPGEIVFVPANWYHQVHNLEDTISINHNSINASNVYLVYAFLCRRLMDVKKEIGHLSNLFTKEEMIEQEQVVLGADARLNMPRLRRLLEMVIVDRSNSSMAACYVCCHHVDPVDCMKNSKCLERFATYCRCADKESVCCEGFMQSFELSVAISLLNKMTEDGY</sequence>
<accession>A0AAD5M4H7</accession>
<dbReference type="EMBL" id="JAHQIW010000869">
    <property type="protein sequence ID" value="KAJ1350468.1"/>
    <property type="molecule type" value="Genomic_DNA"/>
</dbReference>
<proteinExistence type="inferred from homology"/>
<evidence type="ECO:0000313" key="6">
    <source>
        <dbReference type="Proteomes" id="UP001196413"/>
    </source>
</evidence>
<evidence type="ECO:0000256" key="1">
    <source>
        <dbReference type="ARBA" id="ARBA00038068"/>
    </source>
</evidence>
<dbReference type="Gene3D" id="2.60.120.650">
    <property type="entry name" value="Cupin"/>
    <property type="match status" value="1"/>
</dbReference>
<comment type="similarity">
    <text evidence="1">Belongs to the JMJD6 family.</text>
</comment>
<dbReference type="GO" id="GO:0005737">
    <property type="term" value="C:cytoplasm"/>
    <property type="evidence" value="ECO:0007669"/>
    <property type="project" value="TreeGrafter"/>
</dbReference>
<name>A0AAD5M4H7_PARTN</name>
<feature type="domain" description="JmjC" evidence="4">
    <location>
        <begin position="1"/>
        <end position="100"/>
    </location>
</feature>
<dbReference type="GO" id="GO:0016706">
    <property type="term" value="F:2-oxoglutarate-dependent dioxygenase activity"/>
    <property type="evidence" value="ECO:0007669"/>
    <property type="project" value="TreeGrafter"/>
</dbReference>
<comment type="caution">
    <text evidence="5">The sequence shown here is derived from an EMBL/GenBank/DDBJ whole genome shotgun (WGS) entry which is preliminary data.</text>
</comment>
<comment type="catalytic activity">
    <reaction evidence="2">
        <text>L-lysyl-[protein] + 2-oxoglutarate + O2 = 4-hydroxy-L-lysyl-[protein] + succinate + CO2</text>
        <dbReference type="Rhea" id="RHEA:57156"/>
        <dbReference type="Rhea" id="RHEA-COMP:9752"/>
        <dbReference type="Rhea" id="RHEA-COMP:15084"/>
        <dbReference type="ChEBI" id="CHEBI:15379"/>
        <dbReference type="ChEBI" id="CHEBI:16526"/>
        <dbReference type="ChEBI" id="CHEBI:16810"/>
        <dbReference type="ChEBI" id="CHEBI:29969"/>
        <dbReference type="ChEBI" id="CHEBI:30031"/>
        <dbReference type="ChEBI" id="CHEBI:141495"/>
    </reaction>
</comment>
<dbReference type="InterPro" id="IPR003347">
    <property type="entry name" value="JmjC_dom"/>
</dbReference>
<keyword evidence="6" id="KW-1185">Reference proteome</keyword>
<dbReference type="SUPFAM" id="SSF51197">
    <property type="entry name" value="Clavaminate synthase-like"/>
    <property type="match status" value="1"/>
</dbReference>
<reference evidence="5" key="1">
    <citation type="submission" date="2021-06" db="EMBL/GenBank/DDBJ databases">
        <title>Parelaphostrongylus tenuis whole genome reference sequence.</title>
        <authorList>
            <person name="Garwood T.J."/>
            <person name="Larsen P.A."/>
            <person name="Fountain-Jones N.M."/>
            <person name="Garbe J.R."/>
            <person name="Macchietto M.G."/>
            <person name="Kania S.A."/>
            <person name="Gerhold R.W."/>
            <person name="Richards J.E."/>
            <person name="Wolf T.M."/>
        </authorList>
    </citation>
    <scope>NUCLEOTIDE SEQUENCE</scope>
    <source>
        <strain evidence="5">MNPRO001-30</strain>
        <tissue evidence="5">Meninges</tissue>
    </source>
</reference>
<gene>
    <name evidence="5" type="ORF">KIN20_006264</name>
</gene>
<evidence type="ECO:0000256" key="3">
    <source>
        <dbReference type="ARBA" id="ARBA00082904"/>
    </source>
</evidence>
<dbReference type="PANTHER" id="PTHR12480:SF6">
    <property type="entry name" value="2-OXOGLUTARATE AND IRON-DEPENDENT OXYGENASE JMJD4"/>
    <property type="match status" value="1"/>
</dbReference>
<protein>
    <recommendedName>
        <fullName evidence="3">Jumonji domain-containing protein 4</fullName>
    </recommendedName>
</protein>
<dbReference type="GO" id="GO:0005634">
    <property type="term" value="C:nucleus"/>
    <property type="evidence" value="ECO:0007669"/>
    <property type="project" value="TreeGrafter"/>
</dbReference>
<dbReference type="PROSITE" id="PS51184">
    <property type="entry name" value="JMJC"/>
    <property type="match status" value="1"/>
</dbReference>
<dbReference type="AlphaFoldDB" id="A0AAD5M4H7"/>
<evidence type="ECO:0000259" key="4">
    <source>
        <dbReference type="PROSITE" id="PS51184"/>
    </source>
</evidence>
<organism evidence="5 6">
    <name type="scientific">Parelaphostrongylus tenuis</name>
    <name type="common">Meningeal worm</name>
    <dbReference type="NCBI Taxonomy" id="148309"/>
    <lineage>
        <taxon>Eukaryota</taxon>
        <taxon>Metazoa</taxon>
        <taxon>Ecdysozoa</taxon>
        <taxon>Nematoda</taxon>
        <taxon>Chromadorea</taxon>
        <taxon>Rhabditida</taxon>
        <taxon>Rhabditina</taxon>
        <taxon>Rhabditomorpha</taxon>
        <taxon>Strongyloidea</taxon>
        <taxon>Metastrongylidae</taxon>
        <taxon>Parelaphostrongylus</taxon>
    </lineage>
</organism>